<dbReference type="PROSITE" id="PS51186">
    <property type="entry name" value="GNAT"/>
    <property type="match status" value="1"/>
</dbReference>
<organism evidence="2 3">
    <name type="scientific">Pandoraea horticolens</name>
    <dbReference type="NCBI Taxonomy" id="2508298"/>
    <lineage>
        <taxon>Bacteria</taxon>
        <taxon>Pseudomonadati</taxon>
        <taxon>Pseudomonadota</taxon>
        <taxon>Betaproteobacteria</taxon>
        <taxon>Burkholderiales</taxon>
        <taxon>Burkholderiaceae</taxon>
        <taxon>Pandoraea</taxon>
    </lineage>
</organism>
<dbReference type="AlphaFoldDB" id="A0A5E4YS52"/>
<dbReference type="GO" id="GO:0016747">
    <property type="term" value="F:acyltransferase activity, transferring groups other than amino-acyl groups"/>
    <property type="evidence" value="ECO:0007669"/>
    <property type="project" value="InterPro"/>
</dbReference>
<evidence type="ECO:0000313" key="3">
    <source>
        <dbReference type="Proteomes" id="UP000343317"/>
    </source>
</evidence>
<accession>A0A5E4YS52</accession>
<dbReference type="Proteomes" id="UP000343317">
    <property type="component" value="Unassembled WGS sequence"/>
</dbReference>
<dbReference type="RefSeq" id="WP_150623604.1">
    <property type="nucleotide sequence ID" value="NZ_CABPSM010000020.1"/>
</dbReference>
<dbReference type="InterPro" id="IPR016181">
    <property type="entry name" value="Acyl_CoA_acyltransferase"/>
</dbReference>
<dbReference type="Gene3D" id="3.40.630.30">
    <property type="match status" value="1"/>
</dbReference>
<gene>
    <name evidence="2" type="ORF">PHO31112_04730</name>
</gene>
<evidence type="ECO:0000313" key="2">
    <source>
        <dbReference type="EMBL" id="VVE51626.1"/>
    </source>
</evidence>
<proteinExistence type="predicted"/>
<keyword evidence="2" id="KW-0808">Transferase</keyword>
<feature type="domain" description="N-acetyltransferase" evidence="1">
    <location>
        <begin position="23"/>
        <end position="171"/>
    </location>
</feature>
<dbReference type="Pfam" id="PF00583">
    <property type="entry name" value="Acetyltransf_1"/>
    <property type="match status" value="1"/>
</dbReference>
<sequence length="182" mass="20088">MKNSKELVSLVVEPLREMHFTGLRCVLDTVAREKRFLAFTQAPPEEEAFAFYRSIVAGGGHMSVAVLDGHVVGWCDVLPTYGQARSHVGTLGIGLIPSARHLGIGSKLMGVTIAAAWSKGFTRIELAVRADNKNAKALYERFGFEAEGLMRRALQIDGVYNDCYSMALLRDLPELAFDRERS</sequence>
<dbReference type="CDD" id="cd04301">
    <property type="entry name" value="NAT_SF"/>
    <property type="match status" value="1"/>
</dbReference>
<dbReference type="InterPro" id="IPR000182">
    <property type="entry name" value="GNAT_dom"/>
</dbReference>
<dbReference type="SUPFAM" id="SSF55729">
    <property type="entry name" value="Acyl-CoA N-acyltransferases (Nat)"/>
    <property type="match status" value="1"/>
</dbReference>
<keyword evidence="3" id="KW-1185">Reference proteome</keyword>
<evidence type="ECO:0000259" key="1">
    <source>
        <dbReference type="PROSITE" id="PS51186"/>
    </source>
</evidence>
<protein>
    <submittedName>
        <fullName evidence="2">GCN5 family acetyltransferase</fullName>
    </submittedName>
</protein>
<dbReference type="EMBL" id="CABPSM010000020">
    <property type="protein sequence ID" value="VVE51626.1"/>
    <property type="molecule type" value="Genomic_DNA"/>
</dbReference>
<name>A0A5E4YS52_9BURK</name>
<dbReference type="PANTHER" id="PTHR43072">
    <property type="entry name" value="N-ACETYLTRANSFERASE"/>
    <property type="match status" value="1"/>
</dbReference>
<reference evidence="2 3" key="1">
    <citation type="submission" date="2019-08" db="EMBL/GenBank/DDBJ databases">
        <authorList>
            <person name="Peeters C."/>
        </authorList>
    </citation>
    <scope>NUCLEOTIDE SEQUENCE [LARGE SCALE GENOMIC DNA]</scope>
    <source>
        <strain evidence="2 3">LMG 31112</strain>
    </source>
</reference>